<dbReference type="Proteomes" id="UP000002358">
    <property type="component" value="Unassembled WGS sequence"/>
</dbReference>
<evidence type="ECO:0000313" key="4">
    <source>
        <dbReference type="Proteomes" id="UP000002358"/>
    </source>
</evidence>
<dbReference type="Pfam" id="PF17919">
    <property type="entry name" value="RT_RNaseH_2"/>
    <property type="match status" value="1"/>
</dbReference>
<reference evidence="3" key="1">
    <citation type="submission" date="2021-01" db="UniProtKB">
        <authorList>
            <consortium name="EnsemblMetazoa"/>
        </authorList>
    </citation>
    <scope>IDENTIFICATION</scope>
</reference>
<evidence type="ECO:0000256" key="1">
    <source>
        <dbReference type="ARBA" id="ARBA00023268"/>
    </source>
</evidence>
<dbReference type="GO" id="GO:0071897">
    <property type="term" value="P:DNA biosynthetic process"/>
    <property type="evidence" value="ECO:0007669"/>
    <property type="project" value="UniProtKB-ARBA"/>
</dbReference>
<dbReference type="SUPFAM" id="SSF56672">
    <property type="entry name" value="DNA/RNA polymerases"/>
    <property type="match status" value="1"/>
</dbReference>
<keyword evidence="1" id="KW-0511">Multifunctional enzyme</keyword>
<proteinExistence type="predicted"/>
<dbReference type="PANTHER" id="PTHR37984:SF5">
    <property type="entry name" value="PROTEIN NYNRIN-LIKE"/>
    <property type="match status" value="1"/>
</dbReference>
<name>A0A7M7HAF7_NASVI</name>
<dbReference type="SUPFAM" id="SSF53098">
    <property type="entry name" value="Ribonuclease H-like"/>
    <property type="match status" value="1"/>
</dbReference>
<dbReference type="InterPro" id="IPR043128">
    <property type="entry name" value="Rev_trsase/Diguanyl_cyclase"/>
</dbReference>
<feature type="domain" description="Reverse transcriptase/retrotransposon-derived protein RNase H-like" evidence="2">
    <location>
        <begin position="102"/>
        <end position="196"/>
    </location>
</feature>
<dbReference type="InterPro" id="IPR043502">
    <property type="entry name" value="DNA/RNA_pol_sf"/>
</dbReference>
<dbReference type="AlphaFoldDB" id="A0A7M7HAF7"/>
<dbReference type="EnsemblMetazoa" id="XM_008207138">
    <property type="protein sequence ID" value="XP_008205360"/>
    <property type="gene ID" value="LOC103315935"/>
</dbReference>
<dbReference type="InParanoid" id="A0A7M7HAF7"/>
<accession>A0A7M7HAF7</accession>
<dbReference type="InterPro" id="IPR036397">
    <property type="entry name" value="RNaseH_sf"/>
</dbReference>
<organism evidence="3 4">
    <name type="scientific">Nasonia vitripennis</name>
    <name type="common">Parasitic wasp</name>
    <dbReference type="NCBI Taxonomy" id="7425"/>
    <lineage>
        <taxon>Eukaryota</taxon>
        <taxon>Metazoa</taxon>
        <taxon>Ecdysozoa</taxon>
        <taxon>Arthropoda</taxon>
        <taxon>Hexapoda</taxon>
        <taxon>Insecta</taxon>
        <taxon>Pterygota</taxon>
        <taxon>Neoptera</taxon>
        <taxon>Endopterygota</taxon>
        <taxon>Hymenoptera</taxon>
        <taxon>Apocrita</taxon>
        <taxon>Proctotrupomorpha</taxon>
        <taxon>Chalcidoidea</taxon>
        <taxon>Pteromalidae</taxon>
        <taxon>Pteromalinae</taxon>
        <taxon>Nasonia</taxon>
    </lineage>
</organism>
<dbReference type="GO" id="GO:0003676">
    <property type="term" value="F:nucleic acid binding"/>
    <property type="evidence" value="ECO:0007669"/>
    <property type="project" value="InterPro"/>
</dbReference>
<sequence length="403" mass="45577">MLCSLDFCYAYIDDILEASYSEEQHHGHLKQLLQCLQQYGIGQFCQLRFRTAGGQIPRLCVTSNSIRPTSRKNEAISKRRRTQAPMNELLKRKIKGNQSGSWTDAATASLVKTMTDLEQSTLLAHREENAQLTLACDASDSVLQQRIDDHWEPLGFLSKILSPMQARYSAFDREQIAIYLAIIHFCYILEARAFVVYTDHKTLIFTFKKKPSITEAGPTPRLHQPILLCTKAVITPIDYSELADAQRGDAEIQNIKSTDHGLQLKLVQIPGTDAEILCDVSTNSARLFITVTFRRAAFDAVHNLAHRGVKAAVKLMTPRYVWPSIKADHFTPLSARFQHVHIDIIILPPSEGQKYCLTCVNRYTRWPEAFPIPDQEDLRLDQLKNLIAIATLKNFRTAAGVLV</sequence>
<protein>
    <recommendedName>
        <fullName evidence="2">Reverse transcriptase/retrotransposon-derived protein RNase H-like domain-containing protein</fullName>
    </recommendedName>
</protein>
<dbReference type="InterPro" id="IPR012337">
    <property type="entry name" value="RNaseH-like_sf"/>
</dbReference>
<keyword evidence="4" id="KW-1185">Reference proteome</keyword>
<dbReference type="KEGG" id="nvi:103315935"/>
<dbReference type="RefSeq" id="XP_008205360.1">
    <property type="nucleotide sequence ID" value="XM_008207138.1"/>
</dbReference>
<dbReference type="GO" id="GO:0003824">
    <property type="term" value="F:catalytic activity"/>
    <property type="evidence" value="ECO:0007669"/>
    <property type="project" value="UniProtKB-KW"/>
</dbReference>
<dbReference type="PANTHER" id="PTHR37984">
    <property type="entry name" value="PROTEIN CBG26694"/>
    <property type="match status" value="1"/>
</dbReference>
<dbReference type="Gene3D" id="3.30.70.270">
    <property type="match status" value="1"/>
</dbReference>
<evidence type="ECO:0000259" key="2">
    <source>
        <dbReference type="Pfam" id="PF17919"/>
    </source>
</evidence>
<dbReference type="InterPro" id="IPR050951">
    <property type="entry name" value="Retrovirus_Pol_polyprotein"/>
</dbReference>
<dbReference type="InterPro" id="IPR041577">
    <property type="entry name" value="RT_RNaseH_2"/>
</dbReference>
<dbReference type="Gene3D" id="3.30.420.10">
    <property type="entry name" value="Ribonuclease H-like superfamily/Ribonuclease H"/>
    <property type="match status" value="1"/>
</dbReference>
<dbReference type="GeneID" id="103315935"/>
<dbReference type="OrthoDB" id="422540at2759"/>
<dbReference type="GO" id="GO:0042575">
    <property type="term" value="C:DNA polymerase complex"/>
    <property type="evidence" value="ECO:0007669"/>
    <property type="project" value="UniProtKB-ARBA"/>
</dbReference>
<evidence type="ECO:0000313" key="3">
    <source>
        <dbReference type="EnsemblMetazoa" id="XP_008205360"/>
    </source>
</evidence>